<comment type="caution">
    <text evidence="2">The sequence shown here is derived from an EMBL/GenBank/DDBJ whole genome shotgun (WGS) entry which is preliminary data.</text>
</comment>
<dbReference type="EMBL" id="BTGU01003191">
    <property type="protein sequence ID" value="GMN28220.1"/>
    <property type="molecule type" value="Genomic_DNA"/>
</dbReference>
<keyword evidence="3" id="KW-1185">Reference proteome</keyword>
<evidence type="ECO:0008006" key="4">
    <source>
        <dbReference type="Google" id="ProtNLM"/>
    </source>
</evidence>
<dbReference type="Proteomes" id="UP001187192">
    <property type="component" value="Unassembled WGS sequence"/>
</dbReference>
<evidence type="ECO:0000313" key="2">
    <source>
        <dbReference type="EMBL" id="GMN28220.1"/>
    </source>
</evidence>
<accession>A0AA87Z9E3</accession>
<feature type="region of interest" description="Disordered" evidence="1">
    <location>
        <begin position="56"/>
        <end position="75"/>
    </location>
</feature>
<sequence>MTNCAHLNQNKYYNFHKDVGHETKYCRQLRDQIELLISNEHLQEFAEKAITPTSVANRTGQVRPQAAPGTSDRTNAREPEHIVHTIFGGTATGDTASRRRSYARNIKHVARGEYINMAEHITKISRQDSIPITFTDDEANNFLHLHNDALVGEINITVNIVRRVLIDNGNSANILFMDTFIMLKIDGAVLMPIQTLLYIFAEECVWAASLICLPITIDELSQKAT</sequence>
<name>A0AA87Z9E3_FICCA</name>
<evidence type="ECO:0000313" key="3">
    <source>
        <dbReference type="Proteomes" id="UP001187192"/>
    </source>
</evidence>
<dbReference type="AlphaFoldDB" id="A0AA87Z9E3"/>
<evidence type="ECO:0000256" key="1">
    <source>
        <dbReference type="SAM" id="MobiDB-lite"/>
    </source>
</evidence>
<organism evidence="2 3">
    <name type="scientific">Ficus carica</name>
    <name type="common">Common fig</name>
    <dbReference type="NCBI Taxonomy" id="3494"/>
    <lineage>
        <taxon>Eukaryota</taxon>
        <taxon>Viridiplantae</taxon>
        <taxon>Streptophyta</taxon>
        <taxon>Embryophyta</taxon>
        <taxon>Tracheophyta</taxon>
        <taxon>Spermatophyta</taxon>
        <taxon>Magnoliopsida</taxon>
        <taxon>eudicotyledons</taxon>
        <taxon>Gunneridae</taxon>
        <taxon>Pentapetalae</taxon>
        <taxon>rosids</taxon>
        <taxon>fabids</taxon>
        <taxon>Rosales</taxon>
        <taxon>Moraceae</taxon>
        <taxon>Ficeae</taxon>
        <taxon>Ficus</taxon>
    </lineage>
</organism>
<dbReference type="PANTHER" id="PTHR33240">
    <property type="entry name" value="OS08G0508500 PROTEIN"/>
    <property type="match status" value="1"/>
</dbReference>
<dbReference type="PANTHER" id="PTHR33240:SF8">
    <property type="entry name" value="OS03G0439900 PROTEIN"/>
    <property type="match status" value="1"/>
</dbReference>
<reference evidence="2" key="1">
    <citation type="submission" date="2023-07" db="EMBL/GenBank/DDBJ databases">
        <title>draft genome sequence of fig (Ficus carica).</title>
        <authorList>
            <person name="Takahashi T."/>
            <person name="Nishimura K."/>
        </authorList>
    </citation>
    <scope>NUCLEOTIDE SEQUENCE</scope>
</reference>
<proteinExistence type="predicted"/>
<gene>
    <name evidence="2" type="ORF">TIFTF001_044214</name>
</gene>
<protein>
    <recommendedName>
        <fullName evidence="4">Reverse transcriptase domain-containing protein</fullName>
    </recommendedName>
</protein>